<dbReference type="EMBL" id="CP014323">
    <property type="protein sequence ID" value="AMJ99784.1"/>
    <property type="molecule type" value="Genomic_DNA"/>
</dbReference>
<dbReference type="RefSeq" id="WP_061095968.1">
    <property type="nucleotide sequence ID" value="NZ_CP014323.1"/>
</dbReference>
<proteinExistence type="predicted"/>
<dbReference type="InterPro" id="IPR027417">
    <property type="entry name" value="P-loop_NTPase"/>
</dbReference>
<evidence type="ECO:0000313" key="2">
    <source>
        <dbReference type="Proteomes" id="UP000063991"/>
    </source>
</evidence>
<protein>
    <recommendedName>
        <fullName evidence="3">Sulfotransferase family protein</fullName>
    </recommendedName>
</protein>
<evidence type="ECO:0000313" key="1">
    <source>
        <dbReference type="EMBL" id="AMJ99784.1"/>
    </source>
</evidence>
<dbReference type="AlphaFoldDB" id="A0A126Q3C4"/>
<dbReference type="Gene3D" id="3.40.50.300">
    <property type="entry name" value="P-loop containing nucleotide triphosphate hydrolases"/>
    <property type="match status" value="1"/>
</dbReference>
<accession>A0A126Q3C4</accession>
<gene>
    <name evidence="1" type="ORF">AVL55_17455</name>
</gene>
<dbReference type="SUPFAM" id="SSF52540">
    <property type="entry name" value="P-loop containing nucleoside triphosphate hydrolases"/>
    <property type="match status" value="1"/>
</dbReference>
<reference evidence="1 2" key="1">
    <citation type="submission" date="2015-12" db="EMBL/GenBank/DDBJ databases">
        <authorList>
            <person name="Shamseldin A."/>
            <person name="Moawad H."/>
            <person name="Abd El-Rahim W.M."/>
            <person name="Sadowsky M.J."/>
        </authorList>
    </citation>
    <scope>NUCLEOTIDE SEQUENCE [LARGE SCALE GENOMIC DNA]</scope>
    <source>
        <strain evidence="1 2">D7</strain>
    </source>
</reference>
<organism evidence="1 2">
    <name type="scientific">Alteromonas macleodii</name>
    <name type="common">Pseudoalteromonas macleodii</name>
    <dbReference type="NCBI Taxonomy" id="28108"/>
    <lineage>
        <taxon>Bacteria</taxon>
        <taxon>Pseudomonadati</taxon>
        <taxon>Pseudomonadota</taxon>
        <taxon>Gammaproteobacteria</taxon>
        <taxon>Alteromonadales</taxon>
        <taxon>Alteromonadaceae</taxon>
        <taxon>Alteromonas/Salinimonas group</taxon>
        <taxon>Alteromonas</taxon>
    </lineage>
</organism>
<dbReference type="OrthoDB" id="3760425at2"/>
<evidence type="ECO:0008006" key="3">
    <source>
        <dbReference type="Google" id="ProtNLM"/>
    </source>
</evidence>
<sequence>MSSSPKLIIHIGPGKTGSSVIQEWLASNRTLLLKNGYYYPEHPVDANGISSGNFKSIFTESDSKRYDFDPVKADNLLKETAEKGAKYLLLSSEAFAARCEPITEFFDDANFIFYLRNPMESSESLYNQSVKRHFNTSLIKVPESVNFGKLKKLNRACATRNHELTIRFYGSDFFQGGNIVQDFLYAIGMSSTHVKTAKLINRSYSLQALEFKRILNQFPLQEMHEKLDVFLQQFEYGTTTFSIYSDEQFAAFKRLTLSELSDLFKELNVNGDKFLAYIESKKQKETHKQTLSEKDALLILKAINEYSPALFNKIKQVVTTKKLSFIDFEPLSSEVLTKVNKQKRLKEKFLKLSSLLATSVNKEPTNPSLEQRHIVALMKTFKVRKHMDEGLFLRELAIYLESQGDILQAFKHMAKAKEFRPHGDIINRKLIEYAKHICQTSF</sequence>
<dbReference type="Proteomes" id="UP000063991">
    <property type="component" value="Chromosome"/>
</dbReference>
<name>A0A126Q3C4_ALTMA</name>